<accession>A0A2T1GHA0</accession>
<gene>
    <name evidence="1" type="ORF">C7B77_09720</name>
</gene>
<dbReference type="RefSeq" id="WP_146138253.1">
    <property type="nucleotide sequence ID" value="NZ_PVWO01000094.1"/>
</dbReference>
<keyword evidence="2" id="KW-1185">Reference proteome</keyword>
<evidence type="ECO:0000313" key="1">
    <source>
        <dbReference type="EMBL" id="PSB57066.1"/>
    </source>
</evidence>
<proteinExistence type="predicted"/>
<comment type="caution">
    <text evidence="1">The sequence shown here is derived from an EMBL/GenBank/DDBJ whole genome shotgun (WGS) entry which is preliminary data.</text>
</comment>
<organism evidence="1 2">
    <name type="scientific">Chamaesiphon polymorphus CCALA 037</name>
    <dbReference type="NCBI Taxonomy" id="2107692"/>
    <lineage>
        <taxon>Bacteria</taxon>
        <taxon>Bacillati</taxon>
        <taxon>Cyanobacteriota</taxon>
        <taxon>Cyanophyceae</taxon>
        <taxon>Gomontiellales</taxon>
        <taxon>Chamaesiphonaceae</taxon>
        <taxon>Chamaesiphon</taxon>
    </lineage>
</organism>
<dbReference type="AlphaFoldDB" id="A0A2T1GHA0"/>
<evidence type="ECO:0000313" key="2">
    <source>
        <dbReference type="Proteomes" id="UP000238937"/>
    </source>
</evidence>
<name>A0A2T1GHA0_9CYAN</name>
<dbReference type="Proteomes" id="UP000238937">
    <property type="component" value="Unassembled WGS sequence"/>
</dbReference>
<protein>
    <submittedName>
        <fullName evidence="1">Uncharacterized protein</fullName>
    </submittedName>
</protein>
<dbReference type="EMBL" id="PVWO01000094">
    <property type="protein sequence ID" value="PSB57066.1"/>
    <property type="molecule type" value="Genomic_DNA"/>
</dbReference>
<sequence length="276" mass="31392">MNKSTIDCRVYLELSSTIIINLGKNTSCLECLERDLLSACHPKRDRYPINRATLNDLRIMQDEIIAMADGKAIFSYALLTLLSPNVSVNSALSNAQKRITEAITRVNRLTNTIELLLTSFGDNGLKLTIEIKTEFGVIDLFVKMADQRNFALMLRSNESNYILWDETRKQFYLRHTGMRGLKHWSTTTQILETLEKQTNWLQKVKSPIIGATAAQRKKPIIRAIVLTGATELDKLHHDPEARVNFGHTRVVKIDIGYTTYLLQSADLIKFLLPKIT</sequence>
<reference evidence="1 2" key="1">
    <citation type="submission" date="2018-03" db="EMBL/GenBank/DDBJ databases">
        <title>The ancient ancestry and fast evolution of plastids.</title>
        <authorList>
            <person name="Moore K.R."/>
            <person name="Magnabosco C."/>
            <person name="Momper L."/>
            <person name="Gold D.A."/>
            <person name="Bosak T."/>
            <person name="Fournier G.P."/>
        </authorList>
    </citation>
    <scope>NUCLEOTIDE SEQUENCE [LARGE SCALE GENOMIC DNA]</scope>
    <source>
        <strain evidence="1 2">CCALA 037</strain>
    </source>
</reference>